<gene>
    <name evidence="6" type="ORF">GK091_28755</name>
</gene>
<evidence type="ECO:0000256" key="1">
    <source>
        <dbReference type="ARBA" id="ARBA00023015"/>
    </source>
</evidence>
<evidence type="ECO:0000256" key="3">
    <source>
        <dbReference type="ARBA" id="ARBA00023163"/>
    </source>
</evidence>
<keyword evidence="3" id="KW-0804">Transcription</keyword>
<dbReference type="Pfam" id="PF00440">
    <property type="entry name" value="TetR_N"/>
    <property type="match status" value="1"/>
</dbReference>
<evidence type="ECO:0000256" key="4">
    <source>
        <dbReference type="PROSITE-ProRule" id="PRU00335"/>
    </source>
</evidence>
<dbReference type="SUPFAM" id="SSF48498">
    <property type="entry name" value="Tetracyclin repressor-like, C-terminal domain"/>
    <property type="match status" value="1"/>
</dbReference>
<dbReference type="GO" id="GO:0003700">
    <property type="term" value="F:DNA-binding transcription factor activity"/>
    <property type="evidence" value="ECO:0007669"/>
    <property type="project" value="TreeGrafter"/>
</dbReference>
<dbReference type="InterPro" id="IPR050109">
    <property type="entry name" value="HTH-type_TetR-like_transc_reg"/>
</dbReference>
<keyword evidence="2 4" id="KW-0238">DNA-binding</keyword>
<dbReference type="Proteomes" id="UP000477386">
    <property type="component" value="Unassembled WGS sequence"/>
</dbReference>
<dbReference type="InterPro" id="IPR001647">
    <property type="entry name" value="HTH_TetR"/>
</dbReference>
<keyword evidence="7" id="KW-1185">Reference proteome</keyword>
<evidence type="ECO:0000313" key="7">
    <source>
        <dbReference type="Proteomes" id="UP000477386"/>
    </source>
</evidence>
<dbReference type="PANTHER" id="PTHR30055">
    <property type="entry name" value="HTH-TYPE TRANSCRIPTIONAL REGULATOR RUTR"/>
    <property type="match status" value="1"/>
</dbReference>
<feature type="domain" description="HTH tetR-type" evidence="5">
    <location>
        <begin position="11"/>
        <end position="71"/>
    </location>
</feature>
<dbReference type="PROSITE" id="PS50977">
    <property type="entry name" value="HTH_TETR_2"/>
    <property type="match status" value="1"/>
</dbReference>
<dbReference type="RefSeq" id="WP_164044203.1">
    <property type="nucleotide sequence ID" value="NZ_JAAGNZ010000011.1"/>
</dbReference>
<dbReference type="PANTHER" id="PTHR30055:SF234">
    <property type="entry name" value="HTH-TYPE TRANSCRIPTIONAL REGULATOR BETI"/>
    <property type="match status" value="1"/>
</dbReference>
<dbReference type="GO" id="GO:0000976">
    <property type="term" value="F:transcription cis-regulatory region binding"/>
    <property type="evidence" value="ECO:0007669"/>
    <property type="project" value="TreeGrafter"/>
</dbReference>
<evidence type="ECO:0000313" key="6">
    <source>
        <dbReference type="EMBL" id="NEU70889.1"/>
    </source>
</evidence>
<dbReference type="InterPro" id="IPR009057">
    <property type="entry name" value="Homeodomain-like_sf"/>
</dbReference>
<dbReference type="InterPro" id="IPR036271">
    <property type="entry name" value="Tet_transcr_reg_TetR-rel_C_sf"/>
</dbReference>
<accession>A0A6M0IRD4</accession>
<feature type="DNA-binding region" description="H-T-H motif" evidence="4">
    <location>
        <begin position="34"/>
        <end position="53"/>
    </location>
</feature>
<comment type="caution">
    <text evidence="6">The sequence shown here is derived from an EMBL/GenBank/DDBJ whole genome shotgun (WGS) entry which is preliminary data.</text>
</comment>
<organism evidence="6 7">
    <name type="scientific">Spirosoma agri</name>
    <dbReference type="NCBI Taxonomy" id="1987381"/>
    <lineage>
        <taxon>Bacteria</taxon>
        <taxon>Pseudomonadati</taxon>
        <taxon>Bacteroidota</taxon>
        <taxon>Cytophagia</taxon>
        <taxon>Cytophagales</taxon>
        <taxon>Cytophagaceae</taxon>
        <taxon>Spirosoma</taxon>
    </lineage>
</organism>
<name>A0A6M0IRD4_9BACT</name>
<dbReference type="PRINTS" id="PR00455">
    <property type="entry name" value="HTHTETR"/>
</dbReference>
<dbReference type="SUPFAM" id="SSF46689">
    <property type="entry name" value="Homeodomain-like"/>
    <property type="match status" value="1"/>
</dbReference>
<evidence type="ECO:0000259" key="5">
    <source>
        <dbReference type="PROSITE" id="PS50977"/>
    </source>
</evidence>
<evidence type="ECO:0000256" key="2">
    <source>
        <dbReference type="ARBA" id="ARBA00023125"/>
    </source>
</evidence>
<dbReference type="Gene3D" id="1.10.357.10">
    <property type="entry name" value="Tetracycline Repressor, domain 2"/>
    <property type="match status" value="1"/>
</dbReference>
<dbReference type="AlphaFoldDB" id="A0A6M0IRD4"/>
<reference evidence="6 7" key="1">
    <citation type="submission" date="2020-02" db="EMBL/GenBank/DDBJ databases">
        <title>Draft genome sequence of two Spirosoma agri KCTC 52727 and Spirosoma terrae KCTC 52035.</title>
        <authorList>
            <person name="Rojas J."/>
            <person name="Ambika Manirajan B."/>
            <person name="Ratering S."/>
            <person name="Suarez C."/>
            <person name="Schnell S."/>
        </authorList>
    </citation>
    <scope>NUCLEOTIDE SEQUENCE [LARGE SCALE GENOMIC DNA]</scope>
    <source>
        <strain evidence="6 7">KCTC 52727</strain>
    </source>
</reference>
<sequence>MKNAPNKALDSTTEEKIKDVARSMFTRKGFAATRVKDIAEESGINMALLNYYFRSKENLFDLIMVENIQQVAGSVHLIMTDESTSLREKIEKIVTFYIDLFTAQPELPLFIFSELNANPKKLGEIIGKKQLLRSHFARQVQEEMAKNQLHMHPLQVLMSIMSLIVFPFVGRPVVQLIGRIESTEFYALMQERKQLIPRWIDGILKGG</sequence>
<keyword evidence="1" id="KW-0805">Transcription regulation</keyword>
<protein>
    <submittedName>
        <fullName evidence="6">TetR/AcrR family transcriptional regulator</fullName>
    </submittedName>
</protein>
<proteinExistence type="predicted"/>
<dbReference type="EMBL" id="JAAGNZ010000011">
    <property type="protein sequence ID" value="NEU70889.1"/>
    <property type="molecule type" value="Genomic_DNA"/>
</dbReference>